<evidence type="ECO:0000313" key="2">
    <source>
        <dbReference type="EMBL" id="OUQ33509.1"/>
    </source>
</evidence>
<organism evidence="2 3">
    <name type="scientific">Massilimicrobiota timonensis</name>
    <dbReference type="NCBI Taxonomy" id="1776392"/>
    <lineage>
        <taxon>Bacteria</taxon>
        <taxon>Bacillati</taxon>
        <taxon>Bacillota</taxon>
        <taxon>Erysipelotrichia</taxon>
        <taxon>Erysipelotrichales</taxon>
        <taxon>Erysipelotrichaceae</taxon>
        <taxon>Massilimicrobiota</taxon>
    </lineage>
</organism>
<dbReference type="Proteomes" id="UP000195305">
    <property type="component" value="Unassembled WGS sequence"/>
</dbReference>
<comment type="caution">
    <text evidence="2">The sequence shown here is derived from an EMBL/GenBank/DDBJ whole genome shotgun (WGS) entry which is preliminary data.</text>
</comment>
<accession>A0A1Y4SUB4</accession>
<evidence type="ECO:0000313" key="3">
    <source>
        <dbReference type="Proteomes" id="UP000195305"/>
    </source>
</evidence>
<dbReference type="RefSeq" id="WP_087358809.1">
    <property type="nucleotide sequence ID" value="NZ_NFLJ01000029.1"/>
</dbReference>
<gene>
    <name evidence="2" type="ORF">B5E75_09915</name>
</gene>
<dbReference type="EMBL" id="NFLJ01000029">
    <property type="protein sequence ID" value="OUQ33509.1"/>
    <property type="molecule type" value="Genomic_DNA"/>
</dbReference>
<dbReference type="Pfam" id="PF03432">
    <property type="entry name" value="Relaxase"/>
    <property type="match status" value="1"/>
</dbReference>
<dbReference type="AlphaFoldDB" id="A0A1Y4SUB4"/>
<name>A0A1Y4SUB4_9FIRM</name>
<keyword evidence="3" id="KW-1185">Reference proteome</keyword>
<dbReference type="InterPro" id="IPR005094">
    <property type="entry name" value="Endonuclease_MobA/VirD2"/>
</dbReference>
<proteinExistence type="predicted"/>
<feature type="domain" description="MobA/VirD2-like nuclease" evidence="1">
    <location>
        <begin position="23"/>
        <end position="145"/>
    </location>
</feature>
<sequence>MSKLIVMNGRYNNSDCIRNLINYITTDKETSHVLTYDGFGVNNLNRQTMIDSMMKSKERADKVNGKQAYHLVISIYRIRNPMSSDRKINYGHSILYDIGYYFFERNIQSVLSLQDEIEGNWHNIHIHCVINSVDMHTGLKITNTRSLFEHLLSMLAYEYPYLKMDNYVTYE</sequence>
<protein>
    <recommendedName>
        <fullName evidence="1">MobA/VirD2-like nuclease domain-containing protein</fullName>
    </recommendedName>
</protein>
<reference evidence="2 3" key="1">
    <citation type="journal article" date="2018" name="BMC Genomics">
        <title>Whole genome sequencing and function prediction of 133 gut anaerobes isolated from chicken caecum in pure cultures.</title>
        <authorList>
            <person name="Medvecky M."/>
            <person name="Cejkova D."/>
            <person name="Polansky O."/>
            <person name="Karasova D."/>
            <person name="Kubasova T."/>
            <person name="Cizek A."/>
            <person name="Rychlik I."/>
        </authorList>
    </citation>
    <scope>NUCLEOTIDE SEQUENCE [LARGE SCALE GENOMIC DNA]</scope>
    <source>
        <strain evidence="2 3">An13</strain>
    </source>
</reference>
<evidence type="ECO:0000259" key="1">
    <source>
        <dbReference type="Pfam" id="PF03432"/>
    </source>
</evidence>